<evidence type="ECO:0000313" key="2">
    <source>
        <dbReference type="Proteomes" id="UP000530424"/>
    </source>
</evidence>
<dbReference type="AlphaFoldDB" id="A0A853C322"/>
<dbReference type="RefSeq" id="WP_179668480.1">
    <property type="nucleotide sequence ID" value="NZ_JACCFP010000001.1"/>
</dbReference>
<comment type="caution">
    <text evidence="1">The sequence shown here is derived from an EMBL/GenBank/DDBJ whole genome shotgun (WGS) entry which is preliminary data.</text>
</comment>
<evidence type="ECO:0000313" key="1">
    <source>
        <dbReference type="EMBL" id="NYJ02065.1"/>
    </source>
</evidence>
<accession>A0A853C322</accession>
<reference evidence="1 2" key="1">
    <citation type="submission" date="2020-07" db="EMBL/GenBank/DDBJ databases">
        <title>Sequencing the genomes of 1000 actinobacteria strains.</title>
        <authorList>
            <person name="Klenk H.-P."/>
        </authorList>
    </citation>
    <scope>NUCLEOTIDE SEQUENCE [LARGE SCALE GENOMIC DNA]</scope>
    <source>
        <strain evidence="1 2">DSM 103833</strain>
    </source>
</reference>
<protein>
    <submittedName>
        <fullName evidence="1">Uncharacterized protein</fullName>
    </submittedName>
</protein>
<dbReference type="EMBL" id="JACCFP010000001">
    <property type="protein sequence ID" value="NYJ02065.1"/>
    <property type="molecule type" value="Genomic_DNA"/>
</dbReference>
<keyword evidence="2" id="KW-1185">Reference proteome</keyword>
<gene>
    <name evidence="1" type="ORF">HNR19_002763</name>
</gene>
<sequence>MRVVEKAHADLVLYVSNQSFDDEEVRLTVAVDGVTVVDGDFFVEDQHNWVSFPLSLSPGDHDITAESDTGAEMIESFRVPGDRMRFAIIDHWGEDGSADLEWTFHRQPVAFG</sequence>
<name>A0A853C322_9ACTN</name>
<proteinExistence type="predicted"/>
<organism evidence="1 2">
    <name type="scientific">Nocardioides thalensis</name>
    <dbReference type="NCBI Taxonomy" id="1914755"/>
    <lineage>
        <taxon>Bacteria</taxon>
        <taxon>Bacillati</taxon>
        <taxon>Actinomycetota</taxon>
        <taxon>Actinomycetes</taxon>
        <taxon>Propionibacteriales</taxon>
        <taxon>Nocardioidaceae</taxon>
        <taxon>Nocardioides</taxon>
    </lineage>
</organism>
<dbReference type="Proteomes" id="UP000530424">
    <property type="component" value="Unassembled WGS sequence"/>
</dbReference>